<dbReference type="AlphaFoldDB" id="A0A371IEZ2"/>
<dbReference type="Pfam" id="PF24924">
    <property type="entry name" value="DUF7745"/>
    <property type="match status" value="1"/>
</dbReference>
<evidence type="ECO:0000313" key="2">
    <source>
        <dbReference type="EMBL" id="RDY13545.1"/>
    </source>
</evidence>
<name>A0A371IEZ2_MUCPR</name>
<comment type="caution">
    <text evidence="2">The sequence shown here is derived from an EMBL/GenBank/DDBJ whole genome shotgun (WGS) entry which is preliminary data.</text>
</comment>
<dbReference type="InterPro" id="IPR056647">
    <property type="entry name" value="DUF7745"/>
</dbReference>
<feature type="domain" description="DUF7745" evidence="1">
    <location>
        <begin position="49"/>
        <end position="234"/>
    </location>
</feature>
<dbReference type="PANTHER" id="PTHR48154">
    <property type="entry name" value="PROTEIN, PUTATIVE-RELATED"/>
    <property type="match status" value="1"/>
</dbReference>
<organism evidence="2 3">
    <name type="scientific">Mucuna pruriens</name>
    <name type="common">Velvet bean</name>
    <name type="synonym">Dolichos pruriens</name>
    <dbReference type="NCBI Taxonomy" id="157652"/>
    <lineage>
        <taxon>Eukaryota</taxon>
        <taxon>Viridiplantae</taxon>
        <taxon>Streptophyta</taxon>
        <taxon>Embryophyta</taxon>
        <taxon>Tracheophyta</taxon>
        <taxon>Spermatophyta</taxon>
        <taxon>Magnoliopsida</taxon>
        <taxon>eudicotyledons</taxon>
        <taxon>Gunneridae</taxon>
        <taxon>Pentapetalae</taxon>
        <taxon>rosids</taxon>
        <taxon>fabids</taxon>
        <taxon>Fabales</taxon>
        <taxon>Fabaceae</taxon>
        <taxon>Papilionoideae</taxon>
        <taxon>50 kb inversion clade</taxon>
        <taxon>NPAAA clade</taxon>
        <taxon>indigoferoid/millettioid clade</taxon>
        <taxon>Phaseoleae</taxon>
        <taxon>Mucuna</taxon>
    </lineage>
</organism>
<dbReference type="EMBL" id="QJKJ01000256">
    <property type="protein sequence ID" value="RDY13545.1"/>
    <property type="molecule type" value="Genomic_DNA"/>
</dbReference>
<dbReference type="PANTHER" id="PTHR48154:SF1">
    <property type="entry name" value="PROTEIN, PUTATIVE-RELATED"/>
    <property type="match status" value="1"/>
</dbReference>
<evidence type="ECO:0000259" key="1">
    <source>
        <dbReference type="Pfam" id="PF24924"/>
    </source>
</evidence>
<feature type="non-terminal residue" evidence="2">
    <location>
        <position position="1"/>
    </location>
</feature>
<accession>A0A371IEZ2</accession>
<gene>
    <name evidence="2" type="ORF">CR513_01509</name>
</gene>
<evidence type="ECO:0000313" key="3">
    <source>
        <dbReference type="Proteomes" id="UP000257109"/>
    </source>
</evidence>
<dbReference type="Proteomes" id="UP000257109">
    <property type="component" value="Unassembled WGS sequence"/>
</dbReference>
<keyword evidence="3" id="KW-1185">Reference proteome</keyword>
<proteinExistence type="predicted"/>
<reference evidence="2" key="1">
    <citation type="submission" date="2018-05" db="EMBL/GenBank/DDBJ databases">
        <title>Draft genome of Mucuna pruriens seed.</title>
        <authorList>
            <person name="Nnadi N.E."/>
            <person name="Vos R."/>
            <person name="Hasami M.H."/>
            <person name="Devisetty U.K."/>
            <person name="Aguiy J.C."/>
        </authorList>
    </citation>
    <scope>NUCLEOTIDE SEQUENCE [LARGE SCALE GENOMIC DNA]</scope>
    <source>
        <strain evidence="2">JCA_2017</strain>
    </source>
</reference>
<protein>
    <recommendedName>
        <fullName evidence="1">DUF7745 domain-containing protein</fullName>
    </recommendedName>
</protein>
<sequence>MLRLPGLMSCHGSLPYLFGRHYPSWDAVARLIKVPQSAMVKLRKNRNGERGDWLTFVEVYGLLVYDIILFPDIEHYVDLAVIDAFLGKRDRGEHPIVAVLANTYCTMDYCSRKNGKGLRCYTSLLFLWLTAHLFHNSKKTKCPIEDHYWSCIKPLTRAKWTTHLDKATKRLIHWYPQWNEREDVIIRCRGFPNIPLMGTQGAINCNLELALRQAGYPMILPPSEEAVTPFILHDLGA</sequence>